<dbReference type="Proteomes" id="UP000012065">
    <property type="component" value="Unassembled WGS sequence"/>
</dbReference>
<accession>M5CBW7</accession>
<protein>
    <recommendedName>
        <fullName evidence="3">BTB domain-containing protein</fullName>
    </recommendedName>
</protein>
<gene>
    <name evidence="1" type="ORF">BN14_07407</name>
</gene>
<proteinExistence type="predicted"/>
<evidence type="ECO:0008006" key="3">
    <source>
        <dbReference type="Google" id="ProtNLM"/>
    </source>
</evidence>
<dbReference type="AlphaFoldDB" id="M5CBW7"/>
<evidence type="ECO:0000313" key="2">
    <source>
        <dbReference type="Proteomes" id="UP000012065"/>
    </source>
</evidence>
<name>M5CBW7_THACB</name>
<comment type="caution">
    <text evidence="1">The sequence shown here is derived from an EMBL/GenBank/DDBJ whole genome shotgun (WGS) entry which is preliminary data.</text>
</comment>
<dbReference type="HOGENOM" id="CLU_079148_0_0_1"/>
<organism evidence="1 2">
    <name type="scientific">Thanatephorus cucumeris (strain AG1-IB / isolate 7/3/14)</name>
    <name type="common">Lettuce bottom rot fungus</name>
    <name type="synonym">Rhizoctonia solani</name>
    <dbReference type="NCBI Taxonomy" id="1108050"/>
    <lineage>
        <taxon>Eukaryota</taxon>
        <taxon>Fungi</taxon>
        <taxon>Dikarya</taxon>
        <taxon>Basidiomycota</taxon>
        <taxon>Agaricomycotina</taxon>
        <taxon>Agaricomycetes</taxon>
        <taxon>Cantharellales</taxon>
        <taxon>Ceratobasidiaceae</taxon>
        <taxon>Rhizoctonia</taxon>
        <taxon>Rhizoctonia solani AG-1</taxon>
    </lineage>
</organism>
<reference evidence="1 2" key="1">
    <citation type="journal article" date="2013" name="J. Biotechnol.">
        <title>Establishment and interpretation of the genome sequence of the phytopathogenic fungus Rhizoctonia solani AG1-IB isolate 7/3/14.</title>
        <authorList>
            <person name="Wibberg D.W."/>
            <person name="Jelonek L.J."/>
            <person name="Rupp O.R."/>
            <person name="Hennig M.H."/>
            <person name="Eikmeyer F.E."/>
            <person name="Goesmann A.G."/>
            <person name="Hartmann A.H."/>
            <person name="Borriss R.B."/>
            <person name="Grosch R.G."/>
            <person name="Puehler A.P."/>
            <person name="Schlueter A.S."/>
        </authorList>
    </citation>
    <scope>NUCLEOTIDE SEQUENCE [LARGE SCALE GENOMIC DNA]</scope>
    <source>
        <strain evidence="2">AG1-IB / isolate 7/3/14</strain>
    </source>
</reference>
<dbReference type="EMBL" id="CAOJ01011341">
    <property type="protein sequence ID" value="CCO33332.1"/>
    <property type="molecule type" value="Genomic_DNA"/>
</dbReference>
<evidence type="ECO:0000313" key="1">
    <source>
        <dbReference type="EMBL" id="CCO33332.1"/>
    </source>
</evidence>
<sequence length="306" mass="33217">MTGTSPGMKLQVAFNTLVSKQDADDFSLALALPAAPTTAPIPSPTANQDTYICTSDLGVYQVHFPILACASPMFVALLTPRGPGFGPKFYDIADDSASFCCFLGLVYSRDLPSISTYSGLDYALAVARKYGLMLSAKLLRGLLSDPQSSVYVDNDPWGAFLVAQRWEFVAEMNMASRKLVGQVDLTDDSILARLQASESGVRILSCLVTRQTKLATRLFSSPLSEPSTPLVCFSCPDTVLNWITVWAQNLYKALTASGETPELFGLASALEVVECDECRQVIIRNARAVEAWMRSVRDDLKSDGVL</sequence>